<protein>
    <submittedName>
        <fullName evidence="1">Uncharacterized protein</fullName>
    </submittedName>
</protein>
<gene>
    <name evidence="1" type="ORF">DRW42_18555</name>
</gene>
<dbReference type="AlphaFoldDB" id="A0A366KSK5"/>
<name>A0A366KSK5_9SPHI</name>
<dbReference type="RefSeq" id="WP_113950321.1">
    <property type="nucleotide sequence ID" value="NZ_QNQU01000016.1"/>
</dbReference>
<organism evidence="1 2">
    <name type="scientific">Pedobacter miscanthi</name>
    <dbReference type="NCBI Taxonomy" id="2259170"/>
    <lineage>
        <taxon>Bacteria</taxon>
        <taxon>Pseudomonadati</taxon>
        <taxon>Bacteroidota</taxon>
        <taxon>Sphingobacteriia</taxon>
        <taxon>Sphingobacteriales</taxon>
        <taxon>Sphingobacteriaceae</taxon>
        <taxon>Pedobacter</taxon>
    </lineage>
</organism>
<dbReference type="EMBL" id="QNQU01000016">
    <property type="protein sequence ID" value="RBQ04627.1"/>
    <property type="molecule type" value="Genomic_DNA"/>
</dbReference>
<dbReference type="Proteomes" id="UP000252081">
    <property type="component" value="Unassembled WGS sequence"/>
</dbReference>
<evidence type="ECO:0000313" key="2">
    <source>
        <dbReference type="Proteomes" id="UP000252081"/>
    </source>
</evidence>
<proteinExistence type="predicted"/>
<dbReference type="OrthoDB" id="757707at2"/>
<sequence length="214" mass="25262">MSIPENNVNAWLIKKGYFDRQPKKLSFKSQSIEFGSQKLALPTAIDLLTEEPLQYRFGIKWIRGFEFTVGRKYQLFIKNGDGETIKISFGSYYGINKIPLFNQYIEILNQLWRSYFDGLVDQYLELFKQKVPFTLANAKFDEFGIKIKSVNFIKEEEKSLPWTDVGTRDYQTYFAIFSKQAPSIINKGYSYLDDWNTRVLYSVVQTILMRRERQ</sequence>
<comment type="caution">
    <text evidence="1">The sequence shown here is derived from an EMBL/GenBank/DDBJ whole genome shotgun (WGS) entry which is preliminary data.</text>
</comment>
<accession>A0A366KSK5</accession>
<reference evidence="1 2" key="1">
    <citation type="submission" date="2018-07" db="EMBL/GenBank/DDBJ databases">
        <title>A draft genome of a endophytic bacteria, a new species of Pedobacter.</title>
        <authorList>
            <person name="Zhang Z.D."/>
            <person name="Chen Z.J."/>
        </authorList>
    </citation>
    <scope>NUCLEOTIDE SEQUENCE [LARGE SCALE GENOMIC DNA]</scope>
    <source>
        <strain evidence="1 2">RS10</strain>
    </source>
</reference>
<evidence type="ECO:0000313" key="1">
    <source>
        <dbReference type="EMBL" id="RBQ04627.1"/>
    </source>
</evidence>
<keyword evidence="2" id="KW-1185">Reference proteome</keyword>